<dbReference type="PANTHER" id="PTHR40048">
    <property type="entry name" value="RHAMNOSYL O-METHYLTRANSFERASE"/>
    <property type="match status" value="1"/>
</dbReference>
<dbReference type="InterPro" id="IPR029063">
    <property type="entry name" value="SAM-dependent_MTases_sf"/>
</dbReference>
<dbReference type="GO" id="GO:0008168">
    <property type="term" value="F:methyltransferase activity"/>
    <property type="evidence" value="ECO:0007669"/>
    <property type="project" value="UniProtKB-KW"/>
</dbReference>
<protein>
    <submittedName>
        <fullName evidence="3">Uncharacterized protein</fullName>
    </submittedName>
</protein>
<dbReference type="Gene3D" id="3.40.50.150">
    <property type="entry name" value="Vaccinia Virus protein VP39"/>
    <property type="match status" value="1"/>
</dbReference>
<organism evidence="3 4">
    <name type="scientific">Candidatus Yanofskybacteria bacterium RIFCSPLOWO2_01_FULL_43_22</name>
    <dbReference type="NCBI Taxonomy" id="1802695"/>
    <lineage>
        <taxon>Bacteria</taxon>
        <taxon>Candidatus Yanofskyibacteriota</taxon>
    </lineage>
</organism>
<gene>
    <name evidence="3" type="ORF">A3A13_01055</name>
</gene>
<dbReference type="SUPFAM" id="SSF53335">
    <property type="entry name" value="S-adenosyl-L-methionine-dependent methyltransferases"/>
    <property type="match status" value="1"/>
</dbReference>
<dbReference type="GO" id="GO:0071770">
    <property type="term" value="P:DIM/DIP cell wall layer assembly"/>
    <property type="evidence" value="ECO:0007669"/>
    <property type="project" value="TreeGrafter"/>
</dbReference>
<evidence type="ECO:0000313" key="3">
    <source>
        <dbReference type="EMBL" id="OGN24728.1"/>
    </source>
</evidence>
<dbReference type="GO" id="GO:0005886">
    <property type="term" value="C:plasma membrane"/>
    <property type="evidence" value="ECO:0007669"/>
    <property type="project" value="TreeGrafter"/>
</dbReference>
<dbReference type="STRING" id="1802695.A3A13_01055"/>
<sequence length="256" mass="29269">MNRKNNKQNPYDPEIFDSDVRKRVGNFSRNKALRSLSKKWFIESFGRGYVYNFYWFGIPIVQTPQDMVAMQELIYSVKPDLIIETGIARGGSLIFYASLLKLLGGKRKVIGIDININRENVVNTSKIRKHKFSKYITMLEGSSTDPNIINRVKKIAKNYKKIFVCLDSAHSHGHVLKELQAYSDLVSRGSYIVIFDTVAEYLPRKIIGERPWGKGNSPATAVKSFLSNNKNFVVDSWIENKILITSNPGGFLKRIR</sequence>
<comment type="caution">
    <text evidence="3">The sequence shown here is derived from an EMBL/GenBank/DDBJ whole genome shotgun (WGS) entry which is preliminary data.</text>
</comment>
<dbReference type="InterPro" id="IPR007072">
    <property type="entry name" value="RNMT_CmcI"/>
</dbReference>
<keyword evidence="1" id="KW-0489">Methyltransferase</keyword>
<proteinExistence type="predicted"/>
<name>A0A1F8GJ38_9BACT</name>
<evidence type="ECO:0000313" key="4">
    <source>
        <dbReference type="Proteomes" id="UP000178911"/>
    </source>
</evidence>
<dbReference type="Pfam" id="PF04989">
    <property type="entry name" value="RMNT_CmcI"/>
    <property type="match status" value="1"/>
</dbReference>
<dbReference type="AlphaFoldDB" id="A0A1F8GJ38"/>
<keyword evidence="2" id="KW-0808">Transferase</keyword>
<dbReference type="Proteomes" id="UP000178911">
    <property type="component" value="Unassembled WGS sequence"/>
</dbReference>
<dbReference type="GO" id="GO:0032259">
    <property type="term" value="P:methylation"/>
    <property type="evidence" value="ECO:0007669"/>
    <property type="project" value="UniProtKB-KW"/>
</dbReference>
<reference evidence="3 4" key="1">
    <citation type="journal article" date="2016" name="Nat. Commun.">
        <title>Thousands of microbial genomes shed light on interconnected biogeochemical processes in an aquifer system.</title>
        <authorList>
            <person name="Anantharaman K."/>
            <person name="Brown C.T."/>
            <person name="Hug L.A."/>
            <person name="Sharon I."/>
            <person name="Castelle C.J."/>
            <person name="Probst A.J."/>
            <person name="Thomas B.C."/>
            <person name="Singh A."/>
            <person name="Wilkins M.J."/>
            <person name="Karaoz U."/>
            <person name="Brodie E.L."/>
            <person name="Williams K.H."/>
            <person name="Hubbard S.S."/>
            <person name="Banfield J.F."/>
        </authorList>
    </citation>
    <scope>NUCLEOTIDE SEQUENCE [LARGE SCALE GENOMIC DNA]</scope>
</reference>
<dbReference type="EMBL" id="MGKJ01000010">
    <property type="protein sequence ID" value="OGN24728.1"/>
    <property type="molecule type" value="Genomic_DNA"/>
</dbReference>
<dbReference type="PANTHER" id="PTHR40048:SF1">
    <property type="entry name" value="RHAMNOSYL O-METHYLTRANSFERASE"/>
    <property type="match status" value="1"/>
</dbReference>
<accession>A0A1F8GJ38</accession>
<evidence type="ECO:0000256" key="2">
    <source>
        <dbReference type="ARBA" id="ARBA00022679"/>
    </source>
</evidence>
<evidence type="ECO:0000256" key="1">
    <source>
        <dbReference type="ARBA" id="ARBA00022603"/>
    </source>
</evidence>
<dbReference type="GO" id="GO:0008610">
    <property type="term" value="P:lipid biosynthetic process"/>
    <property type="evidence" value="ECO:0007669"/>
    <property type="project" value="InterPro"/>
</dbReference>